<dbReference type="InterPro" id="IPR017850">
    <property type="entry name" value="Alkaline_phosphatase_core_sf"/>
</dbReference>
<name>A0A7S2ENC2_9STRA</name>
<organism evidence="2">
    <name type="scientific">Ditylum brightwellii</name>
    <dbReference type="NCBI Taxonomy" id="49249"/>
    <lineage>
        <taxon>Eukaryota</taxon>
        <taxon>Sar</taxon>
        <taxon>Stramenopiles</taxon>
        <taxon>Ochrophyta</taxon>
        <taxon>Bacillariophyta</taxon>
        <taxon>Mediophyceae</taxon>
        <taxon>Lithodesmiophycidae</taxon>
        <taxon>Lithodesmiales</taxon>
        <taxon>Lithodesmiaceae</taxon>
        <taxon>Ditylum</taxon>
    </lineage>
</organism>
<dbReference type="Pfam" id="PF02995">
    <property type="entry name" value="DUF229"/>
    <property type="match status" value="1"/>
</dbReference>
<reference evidence="2" key="1">
    <citation type="submission" date="2021-01" db="EMBL/GenBank/DDBJ databases">
        <authorList>
            <person name="Corre E."/>
            <person name="Pelletier E."/>
            <person name="Niang G."/>
            <person name="Scheremetjew M."/>
            <person name="Finn R."/>
            <person name="Kale V."/>
            <person name="Holt S."/>
            <person name="Cochrane G."/>
            <person name="Meng A."/>
            <person name="Brown T."/>
            <person name="Cohen L."/>
        </authorList>
    </citation>
    <scope>NUCLEOTIDE SEQUENCE</scope>
    <source>
        <strain evidence="2">Pop2</strain>
    </source>
</reference>
<dbReference type="AlphaFoldDB" id="A0A7S2ENC2"/>
<dbReference type="Gene3D" id="3.40.720.10">
    <property type="entry name" value="Alkaline Phosphatase, subunit A"/>
    <property type="match status" value="1"/>
</dbReference>
<keyword evidence="1" id="KW-0812">Transmembrane</keyword>
<keyword evidence="1" id="KW-1133">Transmembrane helix</keyword>
<dbReference type="EMBL" id="HBGN01029417">
    <property type="protein sequence ID" value="CAD9345664.1"/>
    <property type="molecule type" value="Transcribed_RNA"/>
</dbReference>
<protein>
    <submittedName>
        <fullName evidence="2">Uncharacterized protein</fullName>
    </submittedName>
</protein>
<evidence type="ECO:0000313" key="2">
    <source>
        <dbReference type="EMBL" id="CAD9345664.1"/>
    </source>
</evidence>
<dbReference type="InterPro" id="IPR004245">
    <property type="entry name" value="DUF229"/>
</dbReference>
<keyword evidence="1" id="KW-0472">Membrane</keyword>
<dbReference type="PANTHER" id="PTHR10974">
    <property type="entry name" value="FI08016P-RELATED"/>
    <property type="match status" value="1"/>
</dbReference>
<proteinExistence type="predicted"/>
<feature type="transmembrane region" description="Helical" evidence="1">
    <location>
        <begin position="12"/>
        <end position="34"/>
    </location>
</feature>
<dbReference type="PROSITE" id="PS51257">
    <property type="entry name" value="PROKAR_LIPOPROTEIN"/>
    <property type="match status" value="1"/>
</dbReference>
<evidence type="ECO:0000256" key="1">
    <source>
        <dbReference type="SAM" id="Phobius"/>
    </source>
</evidence>
<sequence length="700" mass="80222">MMGFQRRKKSSKVFMLYVLTAAIFLACLMPFILLEERDIAHIELALNEFLTTPNQTCTLDSKVLQGYSADEIALYFTRKDPLTNCLDRFGKYQSSFSRLSASDSVLEVSTSHSTQENFHYAFVNTPSYGEKLRFSQHVQWQAVQMRNKTTNIDVIPEAEIVLVKSAKWKQLYLRVAFRKEVAKQQQQRRKEWLHKQHAELDNRTLPRPPLLLNDSNPSIIHIDLDSTSRAHFRRMLPQTVALLDAIAGTTNANNNDENEVEAYYNLFDFELHNVIGDNTVPNMLPFLHGWPKEKTSMTPLFDAMHEAGFVSAYVQDDCHSSLAPKHSNIAHHTPNQAWCIAQKEWGYWDLSEDTRCIGDRPSNAHAFEYIQRFLDTYKDNARYVFAHLGDGHEVSGTVIRSVDLSLHTFLQETLKKQRKHSNTIILISSDHGMRYGGWRRSASGFLEHKLPPLFIIMPRQMQTNAPAIYAALRHNTKLLNTKLDLHMTLKHLLRWPLQPLETKQQAVGVSLLMPLSYDRTCSSAGIPEEFCSCSPWHERSINTTQDAVGNPTPHRLANLFIEAINDMVPRQKFSYCGAVQLHQILHFSSQEIQPNVFEQWNSALQQPLQRNLRMGFSTTTLSTHGGNTNNVTEWQAVMNLRAFGAEDLVVGIEQGFQTKRGMFNTEIYTMRSIERPSDWPKECRDRAFADGLDPKYCVCA</sequence>
<dbReference type="SUPFAM" id="SSF53649">
    <property type="entry name" value="Alkaline phosphatase-like"/>
    <property type="match status" value="1"/>
</dbReference>
<accession>A0A7S2ENC2</accession>
<dbReference type="GO" id="GO:0005615">
    <property type="term" value="C:extracellular space"/>
    <property type="evidence" value="ECO:0007669"/>
    <property type="project" value="TreeGrafter"/>
</dbReference>
<dbReference type="PANTHER" id="PTHR10974:SF1">
    <property type="entry name" value="FI08016P-RELATED"/>
    <property type="match status" value="1"/>
</dbReference>
<gene>
    <name evidence="2" type="ORF">DBRI1063_LOCUS18973</name>
</gene>